<dbReference type="KEGG" id="bgok:Pr1d_29900"/>
<keyword evidence="2" id="KW-1185">Reference proteome</keyword>
<reference evidence="1 2" key="1">
    <citation type="submission" date="2019-08" db="EMBL/GenBank/DDBJ databases">
        <title>Deep-cultivation of Planctomycetes and their phenomic and genomic characterization uncovers novel biology.</title>
        <authorList>
            <person name="Wiegand S."/>
            <person name="Jogler M."/>
            <person name="Boedeker C."/>
            <person name="Pinto D."/>
            <person name="Vollmers J."/>
            <person name="Rivas-Marin E."/>
            <person name="Kohn T."/>
            <person name="Peeters S.H."/>
            <person name="Heuer A."/>
            <person name="Rast P."/>
            <person name="Oberbeckmann S."/>
            <person name="Bunk B."/>
            <person name="Jeske O."/>
            <person name="Meyerdierks A."/>
            <person name="Storesund J.E."/>
            <person name="Kallscheuer N."/>
            <person name="Luecker S."/>
            <person name="Lage O.M."/>
            <person name="Pohl T."/>
            <person name="Merkel B.J."/>
            <person name="Hornburger P."/>
            <person name="Mueller R.-W."/>
            <person name="Bruemmer F."/>
            <person name="Labrenz M."/>
            <person name="Spormann A.M."/>
            <person name="Op den Camp H."/>
            <person name="Overmann J."/>
            <person name="Amann R."/>
            <person name="Jetten M.S.M."/>
            <person name="Mascher T."/>
            <person name="Medema M.H."/>
            <person name="Devos D.P."/>
            <person name="Kaster A.-K."/>
            <person name="Ovreas L."/>
            <person name="Rohde M."/>
            <person name="Galperin M.Y."/>
            <person name="Jogler C."/>
        </authorList>
    </citation>
    <scope>NUCLEOTIDE SEQUENCE [LARGE SCALE GENOMIC DNA]</scope>
    <source>
        <strain evidence="1 2">Pr1d</strain>
    </source>
</reference>
<evidence type="ECO:0000313" key="2">
    <source>
        <dbReference type="Proteomes" id="UP000323917"/>
    </source>
</evidence>
<evidence type="ECO:0000313" key="1">
    <source>
        <dbReference type="EMBL" id="QEG35688.1"/>
    </source>
</evidence>
<name>A0A5B9Q9Y2_9BACT</name>
<accession>A0A5B9Q9Y2</accession>
<proteinExistence type="predicted"/>
<dbReference type="Proteomes" id="UP000323917">
    <property type="component" value="Chromosome"/>
</dbReference>
<sequence>MAWVGFPPIPAQAGVSLFEMRIADRGLRN</sequence>
<organism evidence="1 2">
    <name type="scientific">Bythopirellula goksoeyrii</name>
    <dbReference type="NCBI Taxonomy" id="1400387"/>
    <lineage>
        <taxon>Bacteria</taxon>
        <taxon>Pseudomonadati</taxon>
        <taxon>Planctomycetota</taxon>
        <taxon>Planctomycetia</taxon>
        <taxon>Pirellulales</taxon>
        <taxon>Lacipirellulaceae</taxon>
        <taxon>Bythopirellula</taxon>
    </lineage>
</organism>
<dbReference type="EMBL" id="CP042913">
    <property type="protein sequence ID" value="QEG35688.1"/>
    <property type="molecule type" value="Genomic_DNA"/>
</dbReference>
<gene>
    <name evidence="1" type="ORF">Pr1d_29900</name>
</gene>
<dbReference type="AlphaFoldDB" id="A0A5B9Q9Y2"/>
<protein>
    <submittedName>
        <fullName evidence="1">Uncharacterized protein</fullName>
    </submittedName>
</protein>